<dbReference type="PANTHER" id="PTHR30287">
    <property type="entry name" value="MEMBRANE COMPONENT OF PREDICTED ABC SUPERFAMILY METABOLITE UPTAKE TRANSPORTER"/>
    <property type="match status" value="1"/>
</dbReference>
<reference evidence="8 9" key="1">
    <citation type="submission" date="2016-08" db="EMBL/GenBank/DDBJ databases">
        <title>Complete genome sequence of Spiroplasma helicoides TABS-2 (DSM 22551).</title>
        <authorList>
            <person name="Shen W.-Y."/>
            <person name="Lo W.-S."/>
            <person name="Lai Y.-C."/>
            <person name="Kuo C.-H."/>
        </authorList>
    </citation>
    <scope>NUCLEOTIDE SEQUENCE [LARGE SCALE GENOMIC DNA]</scope>
    <source>
        <strain evidence="8 9">TABS-2</strain>
    </source>
</reference>
<feature type="transmembrane region" description="Helical" evidence="6">
    <location>
        <begin position="468"/>
        <end position="486"/>
    </location>
</feature>
<feature type="transmembrane region" description="Helical" evidence="6">
    <location>
        <begin position="1288"/>
        <end position="1313"/>
    </location>
</feature>
<dbReference type="PATRIC" id="fig|216938.3.peg.131"/>
<dbReference type="STRING" id="216938.SHELI_v1c01310"/>
<name>A0A1B3SJH2_9MOLU</name>
<evidence type="ECO:0000313" key="8">
    <source>
        <dbReference type="EMBL" id="AOG60086.1"/>
    </source>
</evidence>
<dbReference type="RefSeq" id="WP_069115866.1">
    <property type="nucleotide sequence ID" value="NZ_CP017015.1"/>
</dbReference>
<keyword evidence="4 6" id="KW-1133">Transmembrane helix</keyword>
<evidence type="ECO:0000256" key="3">
    <source>
        <dbReference type="ARBA" id="ARBA00022692"/>
    </source>
</evidence>
<dbReference type="InterPro" id="IPR038766">
    <property type="entry name" value="Membrane_comp_ABC_pdt"/>
</dbReference>
<feature type="transmembrane region" description="Helical" evidence="6">
    <location>
        <begin position="439"/>
        <end position="461"/>
    </location>
</feature>
<comment type="subcellular location">
    <subcellularLocation>
        <location evidence="1">Cell membrane</location>
        <topology evidence="1">Multi-pass membrane protein</topology>
    </subcellularLocation>
</comment>
<keyword evidence="3 6" id="KW-0812">Transmembrane</keyword>
<dbReference type="GO" id="GO:0005886">
    <property type="term" value="C:plasma membrane"/>
    <property type="evidence" value="ECO:0007669"/>
    <property type="project" value="UniProtKB-SubCell"/>
</dbReference>
<feature type="transmembrane region" description="Helical" evidence="6">
    <location>
        <begin position="388"/>
        <end position="413"/>
    </location>
</feature>
<feature type="transmembrane region" description="Helical" evidence="6">
    <location>
        <begin position="1333"/>
        <end position="1356"/>
    </location>
</feature>
<proteinExistence type="predicted"/>
<evidence type="ECO:0000256" key="6">
    <source>
        <dbReference type="SAM" id="Phobius"/>
    </source>
</evidence>
<evidence type="ECO:0000256" key="5">
    <source>
        <dbReference type="ARBA" id="ARBA00023136"/>
    </source>
</evidence>
<feature type="transmembrane region" description="Helical" evidence="6">
    <location>
        <begin position="492"/>
        <end position="513"/>
    </location>
</feature>
<gene>
    <name evidence="8" type="ORF">SHELI_v1c01310</name>
</gene>
<protein>
    <submittedName>
        <fullName evidence="8">ABC transporter permease</fullName>
    </submittedName>
</protein>
<evidence type="ECO:0000256" key="4">
    <source>
        <dbReference type="ARBA" id="ARBA00022989"/>
    </source>
</evidence>
<evidence type="ECO:0000256" key="1">
    <source>
        <dbReference type="ARBA" id="ARBA00004651"/>
    </source>
</evidence>
<feature type="domain" description="ABC3 transporter permease C-terminal" evidence="7">
    <location>
        <begin position="1247"/>
        <end position="1362"/>
    </location>
</feature>
<accession>A0A1B3SJH2</accession>
<dbReference type="Proteomes" id="UP000094378">
    <property type="component" value="Chromosome"/>
</dbReference>
<feature type="transmembrane region" description="Helical" evidence="6">
    <location>
        <begin position="1243"/>
        <end position="1268"/>
    </location>
</feature>
<keyword evidence="9" id="KW-1185">Reference proteome</keyword>
<organism evidence="8 9">
    <name type="scientific">Spiroplasma helicoides</name>
    <dbReference type="NCBI Taxonomy" id="216938"/>
    <lineage>
        <taxon>Bacteria</taxon>
        <taxon>Bacillati</taxon>
        <taxon>Mycoplasmatota</taxon>
        <taxon>Mollicutes</taxon>
        <taxon>Entomoplasmatales</taxon>
        <taxon>Spiroplasmataceae</taxon>
        <taxon>Spiroplasma</taxon>
    </lineage>
</organism>
<evidence type="ECO:0000313" key="9">
    <source>
        <dbReference type="Proteomes" id="UP000094378"/>
    </source>
</evidence>
<dbReference type="KEGG" id="shj:SHELI_v1c01310"/>
<sequence length="1371" mass="156597">MRKQKPFFKNSIANIFKNKIQFVTVIILIFVTSLIFTMCYTATTRINGSYKDFISEKNSNLHDFVGDLSNSNFNSESNDDPFKDVSVSEIRDNLYFSYLENKLKNTENEFYFDRVEARTFSLSSGKTFKTITLNPDQQVDRLVVEEGMSIDTWKQYTLATNNLSTRWAYIDKRFANENNIKINDIIRLEDDNYGTSVLVKDSEIEKVDLTPYAKQDINTWFENSDYNTQNWFQVVGFGSSADYVAPIVDGTKVLPNIKNESLVYVNPLNFGINTGYYETLFPKNNFGLTDYSDLKIWYRDNWTSNEEKLRVMSSNDKEVYFVGKFAKSNDISSSVNILNNYISNFDEGQKVGLKSFYQNNINPDKKLVTQINDKNYLMSSRETMYHTVITLFNVVLYSLMAVILLIGVIILVAQLKSQIEKSFSQMGVLISLGYKKSQLIISSSLYPLIIALTGGVLGYAAGIPIQQIIVNIFLKFFSVQITAFIINWETFVFAIFGIFLILELITLITYWTMFNKFKPLEMINFESRNSTNKFNLIVKKAVVRNKKKFNQRFSGAIFSGSIMKIIAVAAALFAGSTMITVGTIIPKVMKDNKTYMFNGDEYDNKLEYYSPLYNSPTSFYKTYNPSVGNTNVDEMSVDQLVDMYAKNQISGSLFTPSNDLGELNDTTYKNINLDYLKRKELELSGSNNKNLLASLTNSLWPDLFKYVRKDWLLSKQSFMDVLFDNVKSKENVNDLENLRLFYLKYRNTIGLNIRRDGYFEKIATYNIIDRNGGKNNNLISNAEFMNFANTSMLIRLDDDGRISDDEDLEKSLYQYIEKDYRWLSDEVQLCGQIYNWIVAFFGDNLQQAFLQGVYTSAPTTVRENINKEFNKDNGQFNVLFGLTPFNKNTDFIGTYIKSIFNGESFNIYGVENGSYQKLYDKKNNDLISELNDDNSIVINQTLAKKLGLGIGQNIDIENIIDYLSINDKELDVNSWDTTTISAEDKETKNTSSKNIYKNSLLNSDLKGWTNKELKYVGEDESANDKEANLPYYSKIDLNSDNSVSPTNMSKLVQQGNVKIANKSIKNTYHIVGIAEQYGESKAWINNDQANIISNYDKIKPILFSVFIKEWLNPVGQRNESVSEFIQKLQSYDNKSDNYESNYKDFVEWTKEKEENNEYLKLFENEYPVFNYKISTDKSFTDLTKGITTIQRYGDYSVFGLKGGTISGNRSVSYAALAQSGIENAWQYDSAIDILDRINKTLNAIIYILLGIVLLISGVAILLTINSIIFKNQKIIAVMKILGYSEKYIFGVFVGMYIPVAIFGALLGFAVGWFTLSGVMGVSIANILLPFNFYIWYLAVGVLGTLLLYFLSVIISWNALKKVSMLIAVQGG</sequence>
<dbReference type="OrthoDB" id="393409at2"/>
<dbReference type="EMBL" id="CP017015">
    <property type="protein sequence ID" value="AOG60086.1"/>
    <property type="molecule type" value="Genomic_DNA"/>
</dbReference>
<feature type="transmembrane region" description="Helical" evidence="6">
    <location>
        <begin position="20"/>
        <end position="42"/>
    </location>
</feature>
<feature type="domain" description="ABC3 transporter permease C-terminal" evidence="7">
    <location>
        <begin position="398"/>
        <end position="515"/>
    </location>
</feature>
<dbReference type="PANTHER" id="PTHR30287:SF2">
    <property type="entry name" value="BLL1001 PROTEIN"/>
    <property type="match status" value="1"/>
</dbReference>
<dbReference type="InterPro" id="IPR003838">
    <property type="entry name" value="ABC3_permease_C"/>
</dbReference>
<feature type="transmembrane region" description="Helical" evidence="6">
    <location>
        <begin position="553"/>
        <end position="574"/>
    </location>
</feature>
<evidence type="ECO:0000259" key="7">
    <source>
        <dbReference type="Pfam" id="PF02687"/>
    </source>
</evidence>
<keyword evidence="2" id="KW-1003">Cell membrane</keyword>
<dbReference type="Pfam" id="PF02687">
    <property type="entry name" value="FtsX"/>
    <property type="match status" value="2"/>
</dbReference>
<evidence type="ECO:0000256" key="2">
    <source>
        <dbReference type="ARBA" id="ARBA00022475"/>
    </source>
</evidence>
<keyword evidence="5 6" id="KW-0472">Membrane</keyword>